<feature type="transmembrane region" description="Helical" evidence="9">
    <location>
        <begin position="9"/>
        <end position="27"/>
    </location>
</feature>
<dbReference type="EMBL" id="QWLB01000027">
    <property type="protein sequence ID" value="RIH91984.1"/>
    <property type="molecule type" value="Genomic_DNA"/>
</dbReference>
<feature type="transmembrane region" description="Helical" evidence="9">
    <location>
        <begin position="90"/>
        <end position="109"/>
    </location>
</feature>
<evidence type="ECO:0000256" key="4">
    <source>
        <dbReference type="ARBA" id="ARBA00022692"/>
    </source>
</evidence>
<dbReference type="InterPro" id="IPR003593">
    <property type="entry name" value="AAA+_ATPase"/>
</dbReference>
<dbReference type="SMART" id="SM00382">
    <property type="entry name" value="AAA"/>
    <property type="match status" value="1"/>
</dbReference>
<evidence type="ECO:0000256" key="2">
    <source>
        <dbReference type="ARBA" id="ARBA00022448"/>
    </source>
</evidence>
<protein>
    <submittedName>
        <fullName evidence="11">Arginine transport ATP-binding protein ArtM</fullName>
    </submittedName>
</protein>
<dbReference type="InterPro" id="IPR051120">
    <property type="entry name" value="ABC_AA/LPS_Transport"/>
</dbReference>
<dbReference type="Pfam" id="PF12399">
    <property type="entry name" value="BCA_ABC_TP_C"/>
    <property type="match status" value="1"/>
</dbReference>
<keyword evidence="8 9" id="KW-0472">Membrane</keyword>
<dbReference type="GO" id="GO:0016887">
    <property type="term" value="F:ATP hydrolysis activity"/>
    <property type="evidence" value="ECO:0007669"/>
    <property type="project" value="InterPro"/>
</dbReference>
<dbReference type="Pfam" id="PF02653">
    <property type="entry name" value="BPD_transp_2"/>
    <property type="match status" value="1"/>
</dbReference>
<dbReference type="FunFam" id="3.40.50.300:FF:000421">
    <property type="entry name" value="Branched-chain amino acid ABC transporter ATP-binding protein"/>
    <property type="match status" value="1"/>
</dbReference>
<dbReference type="InterPro" id="IPR001851">
    <property type="entry name" value="ABC_transp_permease"/>
</dbReference>
<dbReference type="InterPro" id="IPR032823">
    <property type="entry name" value="BCA_ABC_TP_C"/>
</dbReference>
<dbReference type="CDD" id="cd06581">
    <property type="entry name" value="TM_PBP1_LivM_like"/>
    <property type="match status" value="1"/>
</dbReference>
<dbReference type="InterPro" id="IPR003439">
    <property type="entry name" value="ABC_transporter-like_ATP-bd"/>
</dbReference>
<dbReference type="OrthoDB" id="34082at2"/>
<evidence type="ECO:0000256" key="3">
    <source>
        <dbReference type="ARBA" id="ARBA00022475"/>
    </source>
</evidence>
<evidence type="ECO:0000256" key="9">
    <source>
        <dbReference type="SAM" id="Phobius"/>
    </source>
</evidence>
<keyword evidence="5" id="KW-0547">Nucleotide-binding</keyword>
<comment type="subcellular location">
    <subcellularLocation>
        <location evidence="1">Cell membrane</location>
        <topology evidence="1">Multi-pass membrane protein</topology>
    </subcellularLocation>
</comment>
<dbReference type="SUPFAM" id="SSF52540">
    <property type="entry name" value="P-loop containing nucleoside triphosphate hydrolases"/>
    <property type="match status" value="1"/>
</dbReference>
<comment type="caution">
    <text evidence="11">The sequence shown here is derived from an EMBL/GenBank/DDBJ whole genome shotgun (WGS) entry which is preliminary data.</text>
</comment>
<feature type="transmembrane region" description="Helical" evidence="9">
    <location>
        <begin position="65"/>
        <end position="84"/>
    </location>
</feature>
<dbReference type="PANTHER" id="PTHR45772:SF2">
    <property type="entry name" value="ABC TRANSPORTER ATP-BINDING PROTEIN"/>
    <property type="match status" value="1"/>
</dbReference>
<dbReference type="GO" id="GO:0015658">
    <property type="term" value="F:branched-chain amino acid transmembrane transporter activity"/>
    <property type="evidence" value="ECO:0007669"/>
    <property type="project" value="InterPro"/>
</dbReference>
<dbReference type="InterPro" id="IPR043428">
    <property type="entry name" value="LivM-like"/>
</dbReference>
<keyword evidence="6 11" id="KW-0067">ATP-binding</keyword>
<keyword evidence="2" id="KW-0813">Transport</keyword>
<dbReference type="PROSITE" id="PS50893">
    <property type="entry name" value="ABC_TRANSPORTER_2"/>
    <property type="match status" value="1"/>
</dbReference>
<accession>A0A399F5P9</accession>
<name>A0A399F5P9_9DEIN</name>
<proteinExistence type="predicted"/>
<evidence type="ECO:0000313" key="11">
    <source>
        <dbReference type="EMBL" id="RIH91984.1"/>
    </source>
</evidence>
<evidence type="ECO:0000256" key="6">
    <source>
        <dbReference type="ARBA" id="ARBA00022840"/>
    </source>
</evidence>
<evidence type="ECO:0000256" key="8">
    <source>
        <dbReference type="ARBA" id="ARBA00023136"/>
    </source>
</evidence>
<reference evidence="11 12" key="1">
    <citation type="submission" date="2018-08" db="EMBL/GenBank/DDBJ databases">
        <title>Meiothermus granaticius genome AF-68 sequencing project.</title>
        <authorList>
            <person name="Da Costa M.S."/>
            <person name="Albuquerque L."/>
            <person name="Raposo P."/>
            <person name="Froufe H.J.C."/>
            <person name="Barroso C.S."/>
            <person name="Egas C."/>
        </authorList>
    </citation>
    <scope>NUCLEOTIDE SEQUENCE [LARGE SCALE GENOMIC DNA]</scope>
    <source>
        <strain evidence="11 12">AF-68</strain>
    </source>
</reference>
<feature type="transmembrane region" description="Helical" evidence="9">
    <location>
        <begin position="162"/>
        <end position="181"/>
    </location>
</feature>
<sequence>MTRRKEGRASWTPLVVVGLVLLTPLLLSPFPFYLTLANFIAFGALVALGLYLLTGLAGMTSFGQATFMGLAAYTTALLSTKAGWSPWLTLPAGVAVAALGAVVLGGITVRLKGHYLPLSTIAWGMALYIVMGSWTTVTGGFTGLTDLPAVSLLGFRLTDPKAYFYLSAGFVLLGAWAALNLTRSRIGRALRASRGDAVAAASFGVNPAWLRLQVFVLSAVYAGVAGWLYAHFLRFVNPSPFGLEASIKYLIAAVAGGVGSIPGVILGSGLVVSLEEWLKDLLPVLFGRSGNYEVIAYGLILVLILILAPKGLWPFVERYLPKGIPQPPQGSGLPARPSAGAPGETVLEVVNLSKRFGGLLAVNRVSFELHRGEVLGLIGPNGAGKSTLFNLITAVLEPSEGSVRFKGQVITGRPPYAVHRLGLARTFQHPHLFPEMTVLENAALGTYARTRAGVLASLLSLSRGEENAALMEAYRALERVGLAQIAHHKADGLAIGQLRLLEIARALASGPEVLLLDEPAAGLRAGEKRQFAALIRKLVAEGVTVLLVDHDMDLVMGLVDRVVVMHYGEKLAEGTPAEVQRNPKVIEAYLGESVA</sequence>
<evidence type="ECO:0000256" key="1">
    <source>
        <dbReference type="ARBA" id="ARBA00004651"/>
    </source>
</evidence>
<dbReference type="PANTHER" id="PTHR45772">
    <property type="entry name" value="CONSERVED COMPONENT OF ABC TRANSPORTER FOR NATURAL AMINO ACIDS-RELATED"/>
    <property type="match status" value="1"/>
</dbReference>
<feature type="transmembrane region" description="Helical" evidence="9">
    <location>
        <begin position="294"/>
        <end position="313"/>
    </location>
</feature>
<feature type="transmembrane region" description="Helical" evidence="9">
    <location>
        <begin position="216"/>
        <end position="237"/>
    </location>
</feature>
<dbReference type="GO" id="GO:0005524">
    <property type="term" value="F:ATP binding"/>
    <property type="evidence" value="ECO:0007669"/>
    <property type="project" value="UniProtKB-KW"/>
</dbReference>
<dbReference type="CDD" id="cd03219">
    <property type="entry name" value="ABC_Mj1267_LivG_branched"/>
    <property type="match status" value="1"/>
</dbReference>
<feature type="domain" description="ABC transporter" evidence="10">
    <location>
        <begin position="347"/>
        <end position="592"/>
    </location>
</feature>
<evidence type="ECO:0000259" key="10">
    <source>
        <dbReference type="PROSITE" id="PS50893"/>
    </source>
</evidence>
<dbReference type="Proteomes" id="UP000266178">
    <property type="component" value="Unassembled WGS sequence"/>
</dbReference>
<feature type="transmembrane region" description="Helical" evidence="9">
    <location>
        <begin position="121"/>
        <end position="142"/>
    </location>
</feature>
<feature type="transmembrane region" description="Helical" evidence="9">
    <location>
        <begin position="249"/>
        <end position="274"/>
    </location>
</feature>
<dbReference type="GO" id="GO:0005886">
    <property type="term" value="C:plasma membrane"/>
    <property type="evidence" value="ECO:0007669"/>
    <property type="project" value="UniProtKB-SubCell"/>
</dbReference>
<keyword evidence="7 9" id="KW-1133">Transmembrane helix</keyword>
<organism evidence="11 12">
    <name type="scientific">Meiothermus granaticius NBRC 107808</name>
    <dbReference type="NCBI Taxonomy" id="1227551"/>
    <lineage>
        <taxon>Bacteria</taxon>
        <taxon>Thermotogati</taxon>
        <taxon>Deinococcota</taxon>
        <taxon>Deinococci</taxon>
        <taxon>Thermales</taxon>
        <taxon>Thermaceae</taxon>
        <taxon>Meiothermus</taxon>
    </lineage>
</organism>
<keyword evidence="12" id="KW-1185">Reference proteome</keyword>
<dbReference type="InterPro" id="IPR027417">
    <property type="entry name" value="P-loop_NTPase"/>
</dbReference>
<evidence type="ECO:0000256" key="7">
    <source>
        <dbReference type="ARBA" id="ARBA00022989"/>
    </source>
</evidence>
<dbReference type="Pfam" id="PF00005">
    <property type="entry name" value="ABC_tran"/>
    <property type="match status" value="1"/>
</dbReference>
<keyword evidence="4 9" id="KW-0812">Transmembrane</keyword>
<evidence type="ECO:0000256" key="5">
    <source>
        <dbReference type="ARBA" id="ARBA00022741"/>
    </source>
</evidence>
<dbReference type="AlphaFoldDB" id="A0A399F5P9"/>
<evidence type="ECO:0000313" key="12">
    <source>
        <dbReference type="Proteomes" id="UP000266178"/>
    </source>
</evidence>
<dbReference type="Gene3D" id="3.40.50.300">
    <property type="entry name" value="P-loop containing nucleotide triphosphate hydrolases"/>
    <property type="match status" value="1"/>
</dbReference>
<keyword evidence="3" id="KW-1003">Cell membrane</keyword>
<gene>
    <name evidence="11" type="primary">artM_2</name>
    <name evidence="11" type="ORF">Mgrana_02057</name>
</gene>
<dbReference type="RefSeq" id="WP_119357535.1">
    <property type="nucleotide sequence ID" value="NZ_BJXM01000007.1"/>
</dbReference>
<feature type="transmembrane region" description="Helical" evidence="9">
    <location>
        <begin position="33"/>
        <end position="53"/>
    </location>
</feature>